<gene>
    <name evidence="3" type="ORF">N658DRAFT_63867</name>
</gene>
<feature type="signal peptide" evidence="2">
    <location>
        <begin position="1"/>
        <end position="20"/>
    </location>
</feature>
<name>A0AAN6Q0W2_9PEZI</name>
<keyword evidence="1" id="KW-1133">Transmembrane helix</keyword>
<reference evidence="3" key="2">
    <citation type="submission" date="2023-05" db="EMBL/GenBank/DDBJ databases">
        <authorList>
            <consortium name="Lawrence Berkeley National Laboratory"/>
            <person name="Steindorff A."/>
            <person name="Hensen N."/>
            <person name="Bonometti L."/>
            <person name="Westerberg I."/>
            <person name="Brannstrom I.O."/>
            <person name="Guillou S."/>
            <person name="Cros-Aarteil S."/>
            <person name="Calhoun S."/>
            <person name="Haridas S."/>
            <person name="Kuo A."/>
            <person name="Mondo S."/>
            <person name="Pangilinan J."/>
            <person name="Riley R."/>
            <person name="Labutti K."/>
            <person name="Andreopoulos B."/>
            <person name="Lipzen A."/>
            <person name="Chen C."/>
            <person name="Yanf M."/>
            <person name="Daum C."/>
            <person name="Ng V."/>
            <person name="Clum A."/>
            <person name="Ohm R."/>
            <person name="Martin F."/>
            <person name="Silar P."/>
            <person name="Natvig D."/>
            <person name="Lalanne C."/>
            <person name="Gautier V."/>
            <person name="Ament-Velasquez S.L."/>
            <person name="Kruys A."/>
            <person name="Hutchinson M.I."/>
            <person name="Powell A.J."/>
            <person name="Barry K."/>
            <person name="Miller A.N."/>
            <person name="Grigoriev I.V."/>
            <person name="Debuchy R."/>
            <person name="Gladieux P."/>
            <person name="Thoren M.H."/>
            <person name="Johannesson H."/>
        </authorList>
    </citation>
    <scope>NUCLEOTIDE SEQUENCE</scope>
    <source>
        <strain evidence="3">CBS 757.83</strain>
    </source>
</reference>
<evidence type="ECO:0008006" key="5">
    <source>
        <dbReference type="Google" id="ProtNLM"/>
    </source>
</evidence>
<dbReference type="AlphaFoldDB" id="A0AAN6Q0W2"/>
<reference evidence="3" key="1">
    <citation type="journal article" date="2023" name="Mol. Phylogenet. Evol.">
        <title>Genome-scale phylogeny and comparative genomics of the fungal order Sordariales.</title>
        <authorList>
            <person name="Hensen N."/>
            <person name="Bonometti L."/>
            <person name="Westerberg I."/>
            <person name="Brannstrom I.O."/>
            <person name="Guillou S."/>
            <person name="Cros-Aarteil S."/>
            <person name="Calhoun S."/>
            <person name="Haridas S."/>
            <person name="Kuo A."/>
            <person name="Mondo S."/>
            <person name="Pangilinan J."/>
            <person name="Riley R."/>
            <person name="LaButti K."/>
            <person name="Andreopoulos B."/>
            <person name="Lipzen A."/>
            <person name="Chen C."/>
            <person name="Yan M."/>
            <person name="Daum C."/>
            <person name="Ng V."/>
            <person name="Clum A."/>
            <person name="Steindorff A."/>
            <person name="Ohm R.A."/>
            <person name="Martin F."/>
            <person name="Silar P."/>
            <person name="Natvig D.O."/>
            <person name="Lalanne C."/>
            <person name="Gautier V."/>
            <person name="Ament-Velasquez S.L."/>
            <person name="Kruys A."/>
            <person name="Hutchinson M.I."/>
            <person name="Powell A.J."/>
            <person name="Barry K."/>
            <person name="Miller A.N."/>
            <person name="Grigoriev I.V."/>
            <person name="Debuchy R."/>
            <person name="Gladieux P."/>
            <person name="Hiltunen Thoren M."/>
            <person name="Johannesson H."/>
        </authorList>
    </citation>
    <scope>NUCLEOTIDE SEQUENCE</scope>
    <source>
        <strain evidence="3">CBS 757.83</strain>
    </source>
</reference>
<keyword evidence="1" id="KW-0812">Transmembrane</keyword>
<dbReference type="EMBL" id="MU863635">
    <property type="protein sequence ID" value="KAK4101529.1"/>
    <property type="molecule type" value="Genomic_DNA"/>
</dbReference>
<dbReference type="Proteomes" id="UP001305647">
    <property type="component" value="Unassembled WGS sequence"/>
</dbReference>
<sequence>MFPAFFLLLCVCFCQCPIQGHSRRWKHFLDQAFLACVFLWHWGDIHLDHGWWRGVPKSLLLFVHGYYTHGGFSVHTDWHNSTHGRRRSIWASSFGVFFVALPFVFCIVGRVRACVETSFGLFWIPLLSVVPCERYPLFLVFVVALAGRGVGFCVVGKLGLVPSP</sequence>
<feature type="transmembrane region" description="Helical" evidence="1">
    <location>
        <begin position="89"/>
        <end position="108"/>
    </location>
</feature>
<keyword evidence="1" id="KW-0472">Membrane</keyword>
<accession>A0AAN6Q0W2</accession>
<evidence type="ECO:0000313" key="3">
    <source>
        <dbReference type="EMBL" id="KAK4101529.1"/>
    </source>
</evidence>
<feature type="chain" id="PRO_5042998825" description="Secreted protein" evidence="2">
    <location>
        <begin position="21"/>
        <end position="164"/>
    </location>
</feature>
<evidence type="ECO:0000256" key="2">
    <source>
        <dbReference type="SAM" id="SignalP"/>
    </source>
</evidence>
<protein>
    <recommendedName>
        <fullName evidence="5">Secreted protein</fullName>
    </recommendedName>
</protein>
<keyword evidence="4" id="KW-1185">Reference proteome</keyword>
<evidence type="ECO:0000256" key="1">
    <source>
        <dbReference type="SAM" id="Phobius"/>
    </source>
</evidence>
<keyword evidence="2" id="KW-0732">Signal</keyword>
<evidence type="ECO:0000313" key="4">
    <source>
        <dbReference type="Proteomes" id="UP001305647"/>
    </source>
</evidence>
<organism evidence="3 4">
    <name type="scientific">Parathielavia hyrcaniae</name>
    <dbReference type="NCBI Taxonomy" id="113614"/>
    <lineage>
        <taxon>Eukaryota</taxon>
        <taxon>Fungi</taxon>
        <taxon>Dikarya</taxon>
        <taxon>Ascomycota</taxon>
        <taxon>Pezizomycotina</taxon>
        <taxon>Sordariomycetes</taxon>
        <taxon>Sordariomycetidae</taxon>
        <taxon>Sordariales</taxon>
        <taxon>Chaetomiaceae</taxon>
        <taxon>Parathielavia</taxon>
    </lineage>
</organism>
<comment type="caution">
    <text evidence="3">The sequence shown here is derived from an EMBL/GenBank/DDBJ whole genome shotgun (WGS) entry which is preliminary data.</text>
</comment>
<proteinExistence type="predicted"/>